<reference evidence="1" key="1">
    <citation type="submission" date="2014-07" db="EMBL/GenBank/DDBJ databases">
        <authorList>
            <person name="Martin A.A"/>
            <person name="De Silva N."/>
        </authorList>
    </citation>
    <scope>NUCLEOTIDE SEQUENCE</scope>
</reference>
<evidence type="ECO:0000313" key="2">
    <source>
        <dbReference type="WBParaSite" id="SVE_1637500.1"/>
    </source>
</evidence>
<evidence type="ECO:0000313" key="1">
    <source>
        <dbReference type="Proteomes" id="UP000035680"/>
    </source>
</evidence>
<sequence>MVDSKNLSKFNVSVADNIDIFGILNKSFQVGTNIDALNIPKLLVRNLKSFQTFNEKLSSVKEIIVKEICTHSAEAKDVASLLSFLASFNTIKKFHIHECSSTKILSAGMVIELLGRNPDIKSLIIGTGNIEFVVSIFKEFFRMEQQSKVKNECHYNESTVKIYFRGEYEFLIDILRNSLSELENVVEDIHSAPKYVQSDSIVDCKYCFEKRHSISKCFFVWDDELSTLFRDRDL</sequence>
<name>A0A0K0FVK8_STRVS</name>
<reference evidence="2" key="2">
    <citation type="submission" date="2015-08" db="UniProtKB">
        <authorList>
            <consortium name="WormBaseParasite"/>
        </authorList>
    </citation>
    <scope>IDENTIFICATION</scope>
</reference>
<organism evidence="1 2">
    <name type="scientific">Strongyloides venezuelensis</name>
    <name type="common">Threadworm</name>
    <dbReference type="NCBI Taxonomy" id="75913"/>
    <lineage>
        <taxon>Eukaryota</taxon>
        <taxon>Metazoa</taxon>
        <taxon>Ecdysozoa</taxon>
        <taxon>Nematoda</taxon>
        <taxon>Chromadorea</taxon>
        <taxon>Rhabditida</taxon>
        <taxon>Tylenchina</taxon>
        <taxon>Panagrolaimomorpha</taxon>
        <taxon>Strongyloidoidea</taxon>
        <taxon>Strongyloididae</taxon>
        <taxon>Strongyloides</taxon>
    </lineage>
</organism>
<keyword evidence="1" id="KW-1185">Reference proteome</keyword>
<dbReference type="WBParaSite" id="SVE_1637500.1">
    <property type="protein sequence ID" value="SVE_1637500.1"/>
    <property type="gene ID" value="SVE_1637500"/>
</dbReference>
<dbReference type="AlphaFoldDB" id="A0A0K0FVK8"/>
<dbReference type="Proteomes" id="UP000035680">
    <property type="component" value="Unassembled WGS sequence"/>
</dbReference>
<accession>A0A0K0FVK8</accession>
<protein>
    <submittedName>
        <fullName evidence="2">F-box/LRR-repeat protein</fullName>
    </submittedName>
</protein>
<proteinExistence type="predicted"/>